<organism evidence="8 9">
    <name type="scientific">Candidatus Onthomorpha intestinigallinarum</name>
    <dbReference type="NCBI Taxonomy" id="2840880"/>
    <lineage>
        <taxon>Bacteria</taxon>
        <taxon>Pseudomonadati</taxon>
        <taxon>Bacteroidota</taxon>
        <taxon>Bacteroidia</taxon>
        <taxon>Bacteroidales</taxon>
        <taxon>Candidatus Onthomorpha</taxon>
    </lineage>
</organism>
<evidence type="ECO:0000313" key="8">
    <source>
        <dbReference type="EMBL" id="HIW87730.1"/>
    </source>
</evidence>
<dbReference type="InterPro" id="IPR058792">
    <property type="entry name" value="Beta-barrel_RND_2"/>
</dbReference>
<dbReference type="Gene3D" id="2.40.420.20">
    <property type="match status" value="1"/>
</dbReference>
<proteinExistence type="inferred from homology"/>
<evidence type="ECO:0000313" key="9">
    <source>
        <dbReference type="Proteomes" id="UP000824267"/>
    </source>
</evidence>
<dbReference type="SUPFAM" id="SSF111369">
    <property type="entry name" value="HlyD-like secretion proteins"/>
    <property type="match status" value="1"/>
</dbReference>
<dbReference type="Gene3D" id="2.40.30.170">
    <property type="match status" value="1"/>
</dbReference>
<dbReference type="GO" id="GO:0046686">
    <property type="term" value="P:response to cadmium ion"/>
    <property type="evidence" value="ECO:0007669"/>
    <property type="project" value="UniProtKB-KW"/>
</dbReference>
<dbReference type="FunFam" id="2.40.420.20:FF:000006">
    <property type="entry name" value="RND family efflux transporter MFP subunit"/>
    <property type="match status" value="1"/>
</dbReference>
<dbReference type="AlphaFoldDB" id="A0A9D1RHX5"/>
<evidence type="ECO:0000259" key="6">
    <source>
        <dbReference type="Pfam" id="PF25954"/>
    </source>
</evidence>
<sequence length="335" mass="36933">MKRLVYLAVLLPVLVAGCSKKDAGDANAKTDVYNVKIEVAQQKEIDRIYEFSSTVDADVKNYISSAGGTRIDKIMVEVGDYVKKGQQLVKMENTQLLTSLSQLENLKVELDRIKALYASGGASKQQVDQMQTQYDVAKKSADNLKDNIYLTSPISGVVTMRNFDNGDVAGTQPILQVMKINPVKLKINIPESFYTKVSKGMKVTAKTDIFGDEEFSGHISLIYPTIDPATRTFTCEVSVNNPKSKLKPGMFGRVELNLGRANTILVPDRAVIKQSGSNDKYVFVEKNGQVEYRKVELGRRLGESIEILGGIDNGERIVVSGHSKLMDGSKVKVIK</sequence>
<accession>A0A9D1RHX5</accession>
<dbReference type="Proteomes" id="UP000824267">
    <property type="component" value="Unassembled WGS sequence"/>
</dbReference>
<comment type="caution">
    <text evidence="8">The sequence shown here is derived from an EMBL/GenBank/DDBJ whole genome shotgun (WGS) entry which is preliminary data.</text>
</comment>
<dbReference type="InterPro" id="IPR058637">
    <property type="entry name" value="YknX-like_C"/>
</dbReference>
<evidence type="ECO:0000256" key="3">
    <source>
        <dbReference type="ARBA" id="ARBA00022833"/>
    </source>
</evidence>
<comment type="function">
    <text evidence="5">CzcA and CzcB together would act in zinc efflux nearly as effectively as the complete czc efflux system (CzcABC). The CzcB protein is thought to funnel zinc cations to the CzcA transport protein.</text>
</comment>
<keyword evidence="4" id="KW-0105">Cadmium resistance</keyword>
<dbReference type="Gene3D" id="1.10.287.470">
    <property type="entry name" value="Helix hairpin bin"/>
    <property type="match status" value="1"/>
</dbReference>
<keyword evidence="3" id="KW-0862">Zinc</keyword>
<dbReference type="PANTHER" id="PTHR30469">
    <property type="entry name" value="MULTIDRUG RESISTANCE PROTEIN MDTA"/>
    <property type="match status" value="1"/>
</dbReference>
<comment type="similarity">
    <text evidence="1">Belongs to the membrane fusion protein (MFP) (TC 8.A.1) family.</text>
</comment>
<dbReference type="NCBIfam" id="TIGR01730">
    <property type="entry name" value="RND_mfp"/>
    <property type="match status" value="1"/>
</dbReference>
<evidence type="ECO:0000256" key="4">
    <source>
        <dbReference type="ARBA" id="ARBA00043263"/>
    </source>
</evidence>
<dbReference type="InterPro" id="IPR006143">
    <property type="entry name" value="RND_pump_MFP"/>
</dbReference>
<dbReference type="EMBL" id="DXGG01000176">
    <property type="protein sequence ID" value="HIW87730.1"/>
    <property type="molecule type" value="Genomic_DNA"/>
</dbReference>
<reference evidence="8" key="1">
    <citation type="journal article" date="2021" name="PeerJ">
        <title>Extensive microbial diversity within the chicken gut microbiome revealed by metagenomics and culture.</title>
        <authorList>
            <person name="Gilroy R."/>
            <person name="Ravi A."/>
            <person name="Getino M."/>
            <person name="Pursley I."/>
            <person name="Horton D.L."/>
            <person name="Alikhan N.F."/>
            <person name="Baker D."/>
            <person name="Gharbi K."/>
            <person name="Hall N."/>
            <person name="Watson M."/>
            <person name="Adriaenssens E.M."/>
            <person name="Foster-Nyarko E."/>
            <person name="Jarju S."/>
            <person name="Secka A."/>
            <person name="Antonio M."/>
            <person name="Oren A."/>
            <person name="Chaudhuri R.R."/>
            <person name="La Ragione R."/>
            <person name="Hildebrand F."/>
            <person name="Pallen M.J."/>
        </authorList>
    </citation>
    <scope>NUCLEOTIDE SEQUENCE</scope>
    <source>
        <strain evidence="8">Gambia16-930</strain>
    </source>
</reference>
<keyword evidence="2" id="KW-0813">Transport</keyword>
<feature type="domain" description="YknX-like C-terminal permuted SH3-like" evidence="7">
    <location>
        <begin position="265"/>
        <end position="333"/>
    </location>
</feature>
<evidence type="ECO:0000259" key="7">
    <source>
        <dbReference type="Pfam" id="PF25989"/>
    </source>
</evidence>
<dbReference type="GO" id="GO:1990281">
    <property type="term" value="C:efflux pump complex"/>
    <property type="evidence" value="ECO:0007669"/>
    <property type="project" value="TreeGrafter"/>
</dbReference>
<dbReference type="GO" id="GO:0015562">
    <property type="term" value="F:efflux transmembrane transporter activity"/>
    <property type="evidence" value="ECO:0007669"/>
    <property type="project" value="TreeGrafter"/>
</dbReference>
<reference evidence="8" key="2">
    <citation type="submission" date="2021-04" db="EMBL/GenBank/DDBJ databases">
        <authorList>
            <person name="Gilroy R."/>
        </authorList>
    </citation>
    <scope>NUCLEOTIDE SEQUENCE</scope>
    <source>
        <strain evidence="8">Gambia16-930</strain>
    </source>
</reference>
<evidence type="ECO:0000256" key="1">
    <source>
        <dbReference type="ARBA" id="ARBA00009477"/>
    </source>
</evidence>
<protein>
    <submittedName>
        <fullName evidence="8">Efflux RND transporter periplasmic adaptor subunit</fullName>
    </submittedName>
</protein>
<dbReference type="Pfam" id="PF25989">
    <property type="entry name" value="YknX_C"/>
    <property type="match status" value="1"/>
</dbReference>
<evidence type="ECO:0000256" key="2">
    <source>
        <dbReference type="ARBA" id="ARBA00022448"/>
    </source>
</evidence>
<dbReference type="Pfam" id="PF25954">
    <property type="entry name" value="Beta-barrel_RND_2"/>
    <property type="match status" value="1"/>
</dbReference>
<feature type="domain" description="CusB-like beta-barrel" evidence="6">
    <location>
        <begin position="185"/>
        <end position="257"/>
    </location>
</feature>
<dbReference type="PROSITE" id="PS51257">
    <property type="entry name" value="PROKAR_LIPOPROTEIN"/>
    <property type="match status" value="1"/>
</dbReference>
<evidence type="ECO:0000256" key="5">
    <source>
        <dbReference type="ARBA" id="ARBA00058766"/>
    </source>
</evidence>
<gene>
    <name evidence="8" type="ORF">IAC47_05590</name>
</gene>
<dbReference type="FunFam" id="2.40.30.170:FF:000010">
    <property type="entry name" value="Efflux RND transporter periplasmic adaptor subunit"/>
    <property type="match status" value="1"/>
</dbReference>
<name>A0A9D1RHX5_9BACT</name>